<dbReference type="InterPro" id="IPR032710">
    <property type="entry name" value="NTF2-like_dom_sf"/>
</dbReference>
<dbReference type="SUPFAM" id="SSF54427">
    <property type="entry name" value="NTF2-like"/>
    <property type="match status" value="1"/>
</dbReference>
<dbReference type="AlphaFoldDB" id="A0A372JLX2"/>
<organism evidence="2 3">
    <name type="scientific">Actinomadura logoneensis</name>
    <dbReference type="NCBI Taxonomy" id="2293572"/>
    <lineage>
        <taxon>Bacteria</taxon>
        <taxon>Bacillati</taxon>
        <taxon>Actinomycetota</taxon>
        <taxon>Actinomycetes</taxon>
        <taxon>Streptosporangiales</taxon>
        <taxon>Thermomonosporaceae</taxon>
        <taxon>Actinomadura</taxon>
    </lineage>
</organism>
<accession>A0A372JLX2</accession>
<dbReference type="Proteomes" id="UP000261811">
    <property type="component" value="Unassembled WGS sequence"/>
</dbReference>
<dbReference type="EMBL" id="QURH01000255">
    <property type="protein sequence ID" value="RFU40834.1"/>
    <property type="molecule type" value="Genomic_DNA"/>
</dbReference>
<sequence>MDARAHADQWLAGWEARDLDAVMACYAEDVDFAAATVVTRWDRPDGRLRGRAELRRHFERGLELAPALRFTEEAFLTSPGGYALLYWRENGNRALDVVELDEHGQAARVRAFYEKAQS</sequence>
<dbReference type="Pfam" id="PF12680">
    <property type="entry name" value="SnoaL_2"/>
    <property type="match status" value="1"/>
</dbReference>
<name>A0A372JLX2_9ACTN</name>
<proteinExistence type="predicted"/>
<evidence type="ECO:0000313" key="3">
    <source>
        <dbReference type="Proteomes" id="UP000261811"/>
    </source>
</evidence>
<reference evidence="2 3" key="1">
    <citation type="submission" date="2018-08" db="EMBL/GenBank/DDBJ databases">
        <title>Actinomadura jelena sp. nov., a novel Actinomycete isolated from soil in Chad.</title>
        <authorList>
            <person name="Shi L."/>
        </authorList>
    </citation>
    <scope>NUCLEOTIDE SEQUENCE [LARGE SCALE GENOMIC DNA]</scope>
    <source>
        <strain evidence="2 3">NEAU-G17</strain>
    </source>
</reference>
<evidence type="ECO:0000259" key="1">
    <source>
        <dbReference type="Pfam" id="PF12680"/>
    </source>
</evidence>
<comment type="caution">
    <text evidence="2">The sequence shown here is derived from an EMBL/GenBank/DDBJ whole genome shotgun (WGS) entry which is preliminary data.</text>
</comment>
<dbReference type="RefSeq" id="WP_117358084.1">
    <property type="nucleotide sequence ID" value="NZ_QURH01000255.1"/>
</dbReference>
<protein>
    <submittedName>
        <fullName evidence="2">Nuclear transport factor 2 family protein</fullName>
    </submittedName>
</protein>
<feature type="domain" description="SnoaL-like" evidence="1">
    <location>
        <begin position="8"/>
        <end position="110"/>
    </location>
</feature>
<dbReference type="InterPro" id="IPR037401">
    <property type="entry name" value="SnoaL-like"/>
</dbReference>
<dbReference type="OrthoDB" id="333383at2"/>
<evidence type="ECO:0000313" key="2">
    <source>
        <dbReference type="EMBL" id="RFU40834.1"/>
    </source>
</evidence>
<dbReference type="Gene3D" id="3.10.450.50">
    <property type="match status" value="1"/>
</dbReference>
<keyword evidence="3" id="KW-1185">Reference proteome</keyword>
<gene>
    <name evidence="2" type="ORF">DZF91_14985</name>
</gene>